<comment type="catalytic activity">
    <reaction evidence="8 9">
        <text>L-lysyl-[protein] + acetyl-CoA = N(6)-acetyl-L-lysyl-[protein] + CoA + H(+)</text>
        <dbReference type="Rhea" id="RHEA:45948"/>
        <dbReference type="Rhea" id="RHEA-COMP:9752"/>
        <dbReference type="Rhea" id="RHEA-COMP:10731"/>
        <dbReference type="ChEBI" id="CHEBI:15378"/>
        <dbReference type="ChEBI" id="CHEBI:29969"/>
        <dbReference type="ChEBI" id="CHEBI:57287"/>
        <dbReference type="ChEBI" id="CHEBI:57288"/>
        <dbReference type="ChEBI" id="CHEBI:61930"/>
        <dbReference type="EC" id="2.3.1.48"/>
    </reaction>
</comment>
<keyword evidence="16" id="KW-1185">Reference proteome</keyword>
<accession>A0AAD7VWA8</accession>
<sequence>MSATIIRPEEWTADSNKALSVSLVKSDAATVGSEFHPQFTYPIFGEAEAIYGFKNLTIELKFGSTDLLPYLKVSYSEKLEDRDALASVIEEDKKQKRQDEETDDGHDMGGNEEEVSEIETQDGDNPGVTLREFLPKDVFTEEHQWLEQVKDAEKSFSPPGERVASYSQNGSTFEIWRAPISEERQKVLHERMQIFVLFLIEGGSYIDATDDRWRIYSLYEKSGDGVYTFAGFTTVYSYLWYKNAQVYDSTTKLAAESNDDFFTLYQRKRISQFVILPPFQGQKHGPKLYDTLMNEFYKDPLVKEVTVEDPNVAFDDLRDRCDMERLDKIGIWNDDGFTDAPVSKEWMQFARAKTKIIPRQFQRLVEMALLRRLKKSDRTAYRKYRLQVKQRLFKHNKEALKDLDKSERIAKIDEAYRSVEEDYYRLLSGVPVPQTDPEQEDVVPEPLPEAEPDPTFKGKGKGKHVQFELGEDNHDVKRAKVEY</sequence>
<feature type="compositionally biased region" description="Acidic residues" evidence="13">
    <location>
        <begin position="110"/>
        <end position="122"/>
    </location>
</feature>
<feature type="binding site" evidence="11">
    <location>
        <position position="311"/>
    </location>
    <ligand>
        <name>acetyl-CoA</name>
        <dbReference type="ChEBI" id="CHEBI:57288"/>
    </ligand>
</feature>
<name>A0AAD7VWA8_9ASCO</name>
<keyword evidence="7 9" id="KW-0012">Acyltransferase</keyword>
<dbReference type="InterPro" id="IPR013523">
    <property type="entry name" value="Hist_AcTrfase_HAT1_C"/>
</dbReference>
<dbReference type="InterPro" id="IPR017380">
    <property type="entry name" value="Hist_AcTrfase_B-typ_cat-su"/>
</dbReference>
<dbReference type="Proteomes" id="UP001217417">
    <property type="component" value="Unassembled WGS sequence"/>
</dbReference>
<comment type="subunit">
    <text evidence="9">Component of the HAT-B complex composed of at least HAT1 and HAT2. The HAT-B complex binds to histone H4 tail.</text>
</comment>
<dbReference type="Pfam" id="PF21184">
    <property type="entry name" value="HAT1_C_fung"/>
    <property type="match status" value="1"/>
</dbReference>
<feature type="compositionally biased region" description="Basic and acidic residues" evidence="13">
    <location>
        <begin position="90"/>
        <end position="109"/>
    </location>
</feature>
<dbReference type="GO" id="GO:0042393">
    <property type="term" value="F:histone binding"/>
    <property type="evidence" value="ECO:0007669"/>
    <property type="project" value="InterPro"/>
</dbReference>
<evidence type="ECO:0000256" key="8">
    <source>
        <dbReference type="ARBA" id="ARBA00048017"/>
    </source>
</evidence>
<organism evidence="15 16">
    <name type="scientific">Lipomyces tetrasporus</name>
    <dbReference type="NCBI Taxonomy" id="54092"/>
    <lineage>
        <taxon>Eukaryota</taxon>
        <taxon>Fungi</taxon>
        <taxon>Dikarya</taxon>
        <taxon>Ascomycota</taxon>
        <taxon>Saccharomycotina</taxon>
        <taxon>Lipomycetes</taxon>
        <taxon>Lipomycetales</taxon>
        <taxon>Lipomycetaceae</taxon>
        <taxon>Lipomyces</taxon>
    </lineage>
</organism>
<evidence type="ECO:0000256" key="2">
    <source>
        <dbReference type="ARBA" id="ARBA00010543"/>
    </source>
</evidence>
<comment type="function">
    <text evidence="9">Catalytic component of the histone acetylase B (HAT-B) complex. Has intrinsic substrate specificity that modifies lysine in recognition sequence GXGKXG. Involved in DNA double-strand break repair.</text>
</comment>
<evidence type="ECO:0000313" key="16">
    <source>
        <dbReference type="Proteomes" id="UP001217417"/>
    </source>
</evidence>
<keyword evidence="6 9" id="KW-0539">Nucleus</keyword>
<dbReference type="InterPro" id="IPR016181">
    <property type="entry name" value="Acyl_CoA_acyltransferase"/>
</dbReference>
<reference evidence="15" key="1">
    <citation type="submission" date="2023-03" db="EMBL/GenBank/DDBJ databases">
        <title>Near-Complete genome sequence of Lipomyces tetrasporous NRRL Y-64009, an oleaginous yeast capable of growing on lignocellulosic hydrolysates.</title>
        <authorList>
            <consortium name="Lawrence Berkeley National Laboratory"/>
            <person name="Jagtap S.S."/>
            <person name="Liu J.-J."/>
            <person name="Walukiewicz H.E."/>
            <person name="Pangilinan J."/>
            <person name="Lipzen A."/>
            <person name="Ahrendt S."/>
            <person name="Koriabine M."/>
            <person name="Cobaugh K."/>
            <person name="Salamov A."/>
            <person name="Yoshinaga Y."/>
            <person name="Ng V."/>
            <person name="Daum C."/>
            <person name="Grigoriev I.V."/>
            <person name="Slininger P.J."/>
            <person name="Dien B.S."/>
            <person name="Jin Y.-S."/>
            <person name="Rao C.V."/>
        </authorList>
    </citation>
    <scope>NUCLEOTIDE SEQUENCE</scope>
    <source>
        <strain evidence="15">NRRL Y-64009</strain>
    </source>
</reference>
<evidence type="ECO:0000256" key="9">
    <source>
        <dbReference type="PIRNR" id="PIRNR038084"/>
    </source>
</evidence>
<dbReference type="GO" id="GO:0004402">
    <property type="term" value="F:histone acetyltransferase activity"/>
    <property type="evidence" value="ECO:0007669"/>
    <property type="project" value="UniProtKB-UniRule"/>
</dbReference>
<keyword evidence="5 9" id="KW-0808">Transferase</keyword>
<dbReference type="InterPro" id="IPR019467">
    <property type="entry name" value="Hat1_N"/>
</dbReference>
<feature type="site" description="Interaction with histone H4 N-terminus" evidence="12">
    <location>
        <position position="213"/>
    </location>
</feature>
<dbReference type="GeneID" id="80881481"/>
<dbReference type="EMBL" id="JARPMG010000001">
    <property type="protein sequence ID" value="KAJ8103916.1"/>
    <property type="molecule type" value="Genomic_DNA"/>
</dbReference>
<evidence type="ECO:0000256" key="3">
    <source>
        <dbReference type="ARBA" id="ARBA00013184"/>
    </source>
</evidence>
<feature type="compositionally biased region" description="Basic and acidic residues" evidence="13">
    <location>
        <begin position="471"/>
        <end position="483"/>
    </location>
</feature>
<feature type="region of interest" description="Disordered" evidence="13">
    <location>
        <begin position="433"/>
        <end position="483"/>
    </location>
</feature>
<dbReference type="Gene3D" id="1.10.10.390">
    <property type="match status" value="1"/>
</dbReference>
<keyword evidence="9" id="KW-0963">Cytoplasm</keyword>
<feature type="binding site" evidence="11">
    <location>
        <position position="320"/>
    </location>
    <ligand>
        <name>acetyl-CoA</name>
        <dbReference type="ChEBI" id="CHEBI:57288"/>
    </ligand>
</feature>
<dbReference type="Gene3D" id="3.40.630.30">
    <property type="match status" value="1"/>
</dbReference>
<gene>
    <name evidence="15" type="ORF">POJ06DRAFT_243142</name>
</gene>
<evidence type="ECO:0000256" key="11">
    <source>
        <dbReference type="PIRSR" id="PIRSR038084-2"/>
    </source>
</evidence>
<feature type="active site" description="Proton donor/acceptor" evidence="10">
    <location>
        <position position="308"/>
    </location>
</feature>
<feature type="compositionally biased region" description="Acidic residues" evidence="13">
    <location>
        <begin position="437"/>
        <end position="452"/>
    </location>
</feature>
<dbReference type="GO" id="GO:0031509">
    <property type="term" value="P:subtelomeric heterochromatin formation"/>
    <property type="evidence" value="ECO:0007669"/>
    <property type="project" value="InterPro"/>
</dbReference>
<evidence type="ECO:0000256" key="7">
    <source>
        <dbReference type="ARBA" id="ARBA00023315"/>
    </source>
</evidence>
<feature type="domain" description="Histone acetyl transferase HAT1 N-terminal" evidence="14">
    <location>
        <begin position="11"/>
        <end position="201"/>
    </location>
</feature>
<proteinExistence type="inferred from homology"/>
<evidence type="ECO:0000256" key="12">
    <source>
        <dbReference type="PIRSR" id="PIRSR038084-3"/>
    </source>
</evidence>
<dbReference type="GO" id="GO:0005634">
    <property type="term" value="C:nucleus"/>
    <property type="evidence" value="ECO:0007669"/>
    <property type="project" value="UniProtKB-SubCell"/>
</dbReference>
<dbReference type="GO" id="GO:0005737">
    <property type="term" value="C:cytoplasm"/>
    <property type="evidence" value="ECO:0007669"/>
    <property type="project" value="UniProtKB-SubCell"/>
</dbReference>
<dbReference type="RefSeq" id="XP_056047366.1">
    <property type="nucleotide sequence ID" value="XM_056186315.1"/>
</dbReference>
<feature type="region of interest" description="Interaction with histone H4 N-terminus" evidence="11">
    <location>
        <begin position="236"/>
        <end position="238"/>
    </location>
</feature>
<dbReference type="GO" id="GO:0000781">
    <property type="term" value="C:chromosome, telomeric region"/>
    <property type="evidence" value="ECO:0007669"/>
    <property type="project" value="GOC"/>
</dbReference>
<comment type="caution">
    <text evidence="15">The sequence shown here is derived from an EMBL/GenBank/DDBJ whole genome shotgun (WGS) entry which is preliminary data.</text>
</comment>
<dbReference type="InterPro" id="IPR037113">
    <property type="entry name" value="Hat1_N_sf"/>
</dbReference>
<evidence type="ECO:0000256" key="1">
    <source>
        <dbReference type="ARBA" id="ARBA00004123"/>
    </source>
</evidence>
<comment type="similarity">
    <text evidence="2 9">Belongs to the HAT1 family.</text>
</comment>
<feature type="binding site" evidence="11">
    <location>
        <begin position="273"/>
        <end position="275"/>
    </location>
    <ligand>
        <name>acetyl-CoA</name>
        <dbReference type="ChEBI" id="CHEBI:57288"/>
    </ligand>
</feature>
<dbReference type="Pfam" id="PF10394">
    <property type="entry name" value="Hat1_N"/>
    <property type="match status" value="1"/>
</dbReference>
<feature type="region of interest" description="Disordered" evidence="13">
    <location>
        <begin position="90"/>
        <end position="128"/>
    </location>
</feature>
<dbReference type="PANTHER" id="PTHR12046">
    <property type="entry name" value="HISTONE ACETYLTRANSFERASE TYPE B CATALYTIC SUBUNIT"/>
    <property type="match status" value="1"/>
</dbReference>
<dbReference type="PIRSF" id="PIRSF038084">
    <property type="entry name" value="HAT-B_cat"/>
    <property type="match status" value="1"/>
</dbReference>
<evidence type="ECO:0000256" key="10">
    <source>
        <dbReference type="PIRSR" id="PIRSR038084-1"/>
    </source>
</evidence>
<evidence type="ECO:0000256" key="4">
    <source>
        <dbReference type="ARBA" id="ARBA00021268"/>
    </source>
</evidence>
<evidence type="ECO:0000256" key="13">
    <source>
        <dbReference type="SAM" id="MobiDB-lite"/>
    </source>
</evidence>
<dbReference type="SUPFAM" id="SSF55729">
    <property type="entry name" value="Acyl-CoA N-acyltransferases (Nat)"/>
    <property type="match status" value="2"/>
</dbReference>
<evidence type="ECO:0000256" key="5">
    <source>
        <dbReference type="ARBA" id="ARBA00022679"/>
    </source>
</evidence>
<protein>
    <recommendedName>
        <fullName evidence="4 9">Histone acetyltransferase type B catalytic subunit</fullName>
        <ecNumber evidence="3 9">2.3.1.48</ecNumber>
    </recommendedName>
</protein>
<feature type="region of interest" description="Interaction with histone H4 N-terminus" evidence="11">
    <location>
        <begin position="46"/>
        <end position="48"/>
    </location>
</feature>
<comment type="subcellular location">
    <subcellularLocation>
        <location evidence="9">Cytoplasm</location>
    </subcellularLocation>
    <subcellularLocation>
        <location evidence="1 9">Nucleus</location>
    </subcellularLocation>
</comment>
<evidence type="ECO:0000313" key="15">
    <source>
        <dbReference type="EMBL" id="KAJ8103916.1"/>
    </source>
</evidence>
<dbReference type="AlphaFoldDB" id="A0AAD7VWA8"/>
<dbReference type="Gene3D" id="3.90.360.10">
    <property type="entry name" value="Histone acetyl transferase 1 (HAT1), N-terminal domain"/>
    <property type="match status" value="1"/>
</dbReference>
<dbReference type="EC" id="2.3.1.48" evidence="3 9"/>
<evidence type="ECO:0000256" key="6">
    <source>
        <dbReference type="ARBA" id="ARBA00023242"/>
    </source>
</evidence>
<evidence type="ECO:0000259" key="14">
    <source>
        <dbReference type="Pfam" id="PF10394"/>
    </source>
</evidence>